<proteinExistence type="predicted"/>
<comment type="caution">
    <text evidence="1">The sequence shown here is derived from an EMBL/GenBank/DDBJ whole genome shotgun (WGS) entry which is preliminary data.</text>
</comment>
<dbReference type="Proteomes" id="UP000294911">
    <property type="component" value="Unassembled WGS sequence"/>
</dbReference>
<gene>
    <name evidence="1" type="ORF">EV191_115108</name>
</gene>
<reference evidence="1 2" key="1">
    <citation type="submission" date="2019-03" db="EMBL/GenBank/DDBJ databases">
        <title>Genomic Encyclopedia of Type Strains, Phase IV (KMG-IV): sequencing the most valuable type-strain genomes for metagenomic binning, comparative biology and taxonomic classification.</title>
        <authorList>
            <person name="Goeker M."/>
        </authorList>
    </citation>
    <scope>NUCLEOTIDE SEQUENCE [LARGE SCALE GENOMIC DNA]</scope>
    <source>
        <strain evidence="1 2">DSM 45765</strain>
    </source>
</reference>
<protein>
    <submittedName>
        <fullName evidence="1">Uncharacterized protein</fullName>
    </submittedName>
</protein>
<evidence type="ECO:0000313" key="1">
    <source>
        <dbReference type="EMBL" id="TCP45828.1"/>
    </source>
</evidence>
<name>A0A4R2QCE3_9PSEU</name>
<accession>A0A4R2QCE3</accession>
<evidence type="ECO:0000313" key="2">
    <source>
        <dbReference type="Proteomes" id="UP000294911"/>
    </source>
</evidence>
<dbReference type="AlphaFoldDB" id="A0A4R2QCE3"/>
<keyword evidence="2" id="KW-1185">Reference proteome</keyword>
<sequence>MAELELLENDDVLLTIVGEPVGRGATDRAGTDDDGLDMHCHVHSAPSRMPRFLVGGVIGG</sequence>
<dbReference type="EMBL" id="SLXQ01000015">
    <property type="protein sequence ID" value="TCP45828.1"/>
    <property type="molecule type" value="Genomic_DNA"/>
</dbReference>
<organism evidence="1 2">
    <name type="scientific">Tamaricihabitans halophyticus</name>
    <dbReference type="NCBI Taxonomy" id="1262583"/>
    <lineage>
        <taxon>Bacteria</taxon>
        <taxon>Bacillati</taxon>
        <taxon>Actinomycetota</taxon>
        <taxon>Actinomycetes</taxon>
        <taxon>Pseudonocardiales</taxon>
        <taxon>Pseudonocardiaceae</taxon>
        <taxon>Tamaricihabitans</taxon>
    </lineage>
</organism>
<dbReference type="RefSeq" id="WP_243659223.1">
    <property type="nucleotide sequence ID" value="NZ_SLXQ01000015.1"/>
</dbReference>